<keyword evidence="3" id="KW-1185">Reference proteome</keyword>
<accession>A0A3Q2DII9</accession>
<dbReference type="SUPFAM" id="SSF56436">
    <property type="entry name" value="C-type lectin-like"/>
    <property type="match status" value="1"/>
</dbReference>
<evidence type="ECO:0000313" key="3">
    <source>
        <dbReference type="Proteomes" id="UP000265020"/>
    </source>
</evidence>
<dbReference type="InterPro" id="IPR016186">
    <property type="entry name" value="C-type_lectin-like/link_sf"/>
</dbReference>
<name>A0A3Q2DII9_CYPVA</name>
<protein>
    <recommendedName>
        <fullName evidence="1">Collagenase NC10/endostatin domain-containing protein</fullName>
    </recommendedName>
</protein>
<dbReference type="AlphaFoldDB" id="A0A3Q2DII9"/>
<dbReference type="Ensembl" id="ENSCVAT00000028309.1">
    <property type="protein sequence ID" value="ENSCVAP00000019196.1"/>
    <property type="gene ID" value="ENSCVAG00000022558.1"/>
</dbReference>
<dbReference type="Pfam" id="PF06482">
    <property type="entry name" value="Endostatin"/>
    <property type="match status" value="2"/>
</dbReference>
<feature type="domain" description="Collagenase NC10/endostatin" evidence="1">
    <location>
        <begin position="116"/>
        <end position="179"/>
    </location>
</feature>
<evidence type="ECO:0000313" key="2">
    <source>
        <dbReference type="Ensembl" id="ENSCVAP00000019196.1"/>
    </source>
</evidence>
<reference evidence="2" key="2">
    <citation type="submission" date="2025-09" db="UniProtKB">
        <authorList>
            <consortium name="Ensembl"/>
        </authorList>
    </citation>
    <scope>IDENTIFICATION</scope>
</reference>
<organism evidence="2 3">
    <name type="scientific">Cyprinodon variegatus</name>
    <name type="common">Sheepshead minnow</name>
    <dbReference type="NCBI Taxonomy" id="28743"/>
    <lineage>
        <taxon>Eukaryota</taxon>
        <taxon>Metazoa</taxon>
        <taxon>Chordata</taxon>
        <taxon>Craniata</taxon>
        <taxon>Vertebrata</taxon>
        <taxon>Euteleostomi</taxon>
        <taxon>Actinopterygii</taxon>
        <taxon>Neopterygii</taxon>
        <taxon>Teleostei</taxon>
        <taxon>Neoteleostei</taxon>
        <taxon>Acanthomorphata</taxon>
        <taxon>Ovalentaria</taxon>
        <taxon>Atherinomorphae</taxon>
        <taxon>Cyprinodontiformes</taxon>
        <taxon>Cyprinodontidae</taxon>
        <taxon>Cyprinodon</taxon>
    </lineage>
</organism>
<sequence length="185" mass="20598">MYDEGDSSTTCDTKLSLFIEVFRCLPQLHLIALNSPQTGGMRGISGADFLCFSQAQKLGMKGTFRAFLSSKLEDLNSIVYNFNRENVNHLNGMKTTFRSTPSTAKMFSGTKHGEANKMMWHGSTSEGQRHVNNYCEAWRVGQRAVTGMASSLQSRSLLQQSASSCSSSFIVLCVENSYIHDSRRR</sequence>
<dbReference type="Proteomes" id="UP000265020">
    <property type="component" value="Unassembled WGS sequence"/>
</dbReference>
<proteinExistence type="predicted"/>
<feature type="domain" description="Collagenase NC10/endostatin" evidence="1">
    <location>
        <begin position="28"/>
        <end position="97"/>
    </location>
</feature>
<dbReference type="GeneTree" id="ENSGT00940000165423"/>
<dbReference type="Gene3D" id="3.10.100.10">
    <property type="entry name" value="Mannose-Binding Protein A, subunit A"/>
    <property type="match status" value="1"/>
</dbReference>
<reference evidence="2" key="1">
    <citation type="submission" date="2025-08" db="UniProtKB">
        <authorList>
            <consortium name="Ensembl"/>
        </authorList>
    </citation>
    <scope>IDENTIFICATION</scope>
</reference>
<dbReference type="InterPro" id="IPR010515">
    <property type="entry name" value="Collagenase_NC10/endostatin"/>
</dbReference>
<evidence type="ECO:0000259" key="1">
    <source>
        <dbReference type="Pfam" id="PF06482"/>
    </source>
</evidence>
<dbReference type="InterPro" id="IPR016187">
    <property type="entry name" value="CTDL_fold"/>
</dbReference>